<dbReference type="EMBL" id="CAEZTS010000159">
    <property type="protein sequence ID" value="CAB4588802.1"/>
    <property type="molecule type" value="Genomic_DNA"/>
</dbReference>
<name>A0A6J6FIN6_9ZZZZ</name>
<accession>A0A6J6FIN6</accession>
<gene>
    <name evidence="1" type="ORF">UFOPK1722_01524</name>
</gene>
<proteinExistence type="predicted"/>
<sequence>MIAATSRKYGSNGVPLYMCTAMYAEGRPDAVLSGTSSGAEKRTSTGKLTMCPRSSTIRRTRCNASPQASRGMAYSISTNRTRRWLAKMR</sequence>
<reference evidence="1" key="1">
    <citation type="submission" date="2020-05" db="EMBL/GenBank/DDBJ databases">
        <authorList>
            <person name="Chiriac C."/>
            <person name="Salcher M."/>
            <person name="Ghai R."/>
            <person name="Kavagutti S V."/>
        </authorList>
    </citation>
    <scope>NUCLEOTIDE SEQUENCE</scope>
</reference>
<evidence type="ECO:0000313" key="1">
    <source>
        <dbReference type="EMBL" id="CAB4588802.1"/>
    </source>
</evidence>
<dbReference type="AlphaFoldDB" id="A0A6J6FIN6"/>
<organism evidence="1">
    <name type="scientific">freshwater metagenome</name>
    <dbReference type="NCBI Taxonomy" id="449393"/>
    <lineage>
        <taxon>unclassified sequences</taxon>
        <taxon>metagenomes</taxon>
        <taxon>ecological metagenomes</taxon>
    </lineage>
</organism>
<protein>
    <submittedName>
        <fullName evidence="1">Unannotated protein</fullName>
    </submittedName>
</protein>